<dbReference type="EMBL" id="BONY01000034">
    <property type="protein sequence ID" value="GIH07192.1"/>
    <property type="molecule type" value="Genomic_DNA"/>
</dbReference>
<evidence type="ECO:0000313" key="2">
    <source>
        <dbReference type="Proteomes" id="UP000612899"/>
    </source>
</evidence>
<accession>A0A8J3QCK9</accession>
<dbReference type="AlphaFoldDB" id="A0A8J3QCK9"/>
<reference evidence="1" key="1">
    <citation type="submission" date="2021-01" db="EMBL/GenBank/DDBJ databases">
        <title>Whole genome shotgun sequence of Rhizocola hellebori NBRC 109834.</title>
        <authorList>
            <person name="Komaki H."/>
            <person name="Tamura T."/>
        </authorList>
    </citation>
    <scope>NUCLEOTIDE SEQUENCE</scope>
    <source>
        <strain evidence="1">NBRC 109834</strain>
    </source>
</reference>
<proteinExistence type="predicted"/>
<dbReference type="Proteomes" id="UP000612899">
    <property type="component" value="Unassembled WGS sequence"/>
</dbReference>
<name>A0A8J3QCK9_9ACTN</name>
<keyword evidence="2" id="KW-1185">Reference proteome</keyword>
<protein>
    <submittedName>
        <fullName evidence="1">Uncharacterized protein</fullName>
    </submittedName>
</protein>
<gene>
    <name evidence="1" type="ORF">Rhe02_52590</name>
</gene>
<sequence length="291" mass="32767">MNDLRINLMKLDYADRQFVVVRPDDVVLSARREARQPLAPADQSSTNNGETERAVLALAVPIGEAIRAMASRWSQRRTGRRNVAVLPITRSEARQLQFPMGHPHDNVVYVGNPAVPPVYFTLADFHRQTFAHKFSEALTLISALGAQSMTVAARQGWSRTFATSLNLPLRAVNGEGQIENQSNGSRDFLYTAELKGSGDPRLPQDLRWYHHEPEWQSFARQRIEHDLREFTLQVRYEEDFTVTADVASKISAVGLHAGGTFQRHQSTVWSIIATFPPNQSRAIRSIKHPFG</sequence>
<organism evidence="1 2">
    <name type="scientific">Rhizocola hellebori</name>
    <dbReference type="NCBI Taxonomy" id="1392758"/>
    <lineage>
        <taxon>Bacteria</taxon>
        <taxon>Bacillati</taxon>
        <taxon>Actinomycetota</taxon>
        <taxon>Actinomycetes</taxon>
        <taxon>Micromonosporales</taxon>
        <taxon>Micromonosporaceae</taxon>
        <taxon>Rhizocola</taxon>
    </lineage>
</organism>
<comment type="caution">
    <text evidence="1">The sequence shown here is derived from an EMBL/GenBank/DDBJ whole genome shotgun (WGS) entry which is preliminary data.</text>
</comment>
<evidence type="ECO:0000313" key="1">
    <source>
        <dbReference type="EMBL" id="GIH07192.1"/>
    </source>
</evidence>